<dbReference type="GO" id="GO:0051301">
    <property type="term" value="P:cell division"/>
    <property type="evidence" value="ECO:0007669"/>
    <property type="project" value="UniProtKB-KW"/>
</dbReference>
<gene>
    <name evidence="11" type="ORF">HNR21_001145</name>
</gene>
<dbReference type="InterPro" id="IPR007793">
    <property type="entry name" value="DivIVA_fam"/>
</dbReference>
<feature type="coiled-coil region" evidence="9">
    <location>
        <begin position="66"/>
        <end position="93"/>
    </location>
</feature>
<reference evidence="11 12" key="1">
    <citation type="submission" date="2020-08" db="EMBL/GenBank/DDBJ databases">
        <title>Sequencing the genomes of 1000 actinobacteria strains.</title>
        <authorList>
            <person name="Klenk H.-P."/>
        </authorList>
    </citation>
    <scope>NUCLEOTIDE SEQUENCE [LARGE SCALE GENOMIC DNA]</scope>
    <source>
        <strain evidence="11 12">DSM 45823</strain>
    </source>
</reference>
<evidence type="ECO:0000256" key="7">
    <source>
        <dbReference type="ARBA" id="ARBA00023306"/>
    </source>
</evidence>
<dbReference type="Gene3D" id="6.10.250.660">
    <property type="match status" value="1"/>
</dbReference>
<evidence type="ECO:0000256" key="9">
    <source>
        <dbReference type="SAM" id="Coils"/>
    </source>
</evidence>
<comment type="caution">
    <text evidence="11">The sequence shown here is derived from an EMBL/GenBank/DDBJ whole genome shotgun (WGS) entry which is preliminary data.</text>
</comment>
<dbReference type="GO" id="GO:0005737">
    <property type="term" value="C:cytoplasm"/>
    <property type="evidence" value="ECO:0007669"/>
    <property type="project" value="UniProtKB-SubCell"/>
</dbReference>
<evidence type="ECO:0000256" key="3">
    <source>
        <dbReference type="ARBA" id="ARBA00018787"/>
    </source>
</evidence>
<dbReference type="InterPro" id="IPR019933">
    <property type="entry name" value="DivIVA_domain"/>
</dbReference>
<keyword evidence="7" id="KW-0131">Cell cycle</keyword>
<evidence type="ECO:0000256" key="10">
    <source>
        <dbReference type="SAM" id="MobiDB-lite"/>
    </source>
</evidence>
<dbReference type="EMBL" id="JACJII010000001">
    <property type="protein sequence ID" value="MBA9002263.1"/>
    <property type="molecule type" value="Genomic_DNA"/>
</dbReference>
<dbReference type="Proteomes" id="UP000539313">
    <property type="component" value="Unassembled WGS sequence"/>
</dbReference>
<keyword evidence="6 9" id="KW-0175">Coiled coil</keyword>
<keyword evidence="5" id="KW-0132">Cell division</keyword>
<comment type="similarity">
    <text evidence="2">Belongs to the DivIVA family.</text>
</comment>
<feature type="compositionally biased region" description="Basic and acidic residues" evidence="10">
    <location>
        <begin position="18"/>
        <end position="34"/>
    </location>
</feature>
<feature type="region of interest" description="Disordered" evidence="10">
    <location>
        <begin position="18"/>
        <end position="39"/>
    </location>
</feature>
<dbReference type="Pfam" id="PF05103">
    <property type="entry name" value="DivIVA"/>
    <property type="match status" value="1"/>
</dbReference>
<accession>A0A7W3R6K1</accession>
<proteinExistence type="inferred from homology"/>
<evidence type="ECO:0000313" key="11">
    <source>
        <dbReference type="EMBL" id="MBA9002263.1"/>
    </source>
</evidence>
<evidence type="ECO:0000256" key="1">
    <source>
        <dbReference type="ARBA" id="ARBA00004496"/>
    </source>
</evidence>
<dbReference type="NCBIfam" id="TIGR03544">
    <property type="entry name" value="DivI1A_domain"/>
    <property type="match status" value="1"/>
</dbReference>
<dbReference type="RefSeq" id="WP_182704349.1">
    <property type="nucleotide sequence ID" value="NZ_JACJII010000001.1"/>
</dbReference>
<dbReference type="AlphaFoldDB" id="A0A7W3R6K1"/>
<protein>
    <recommendedName>
        <fullName evidence="3">Cell wall synthesis protein Wag31</fullName>
    </recommendedName>
    <alternativeName>
        <fullName evidence="8">Antigen 84</fullName>
    </alternativeName>
</protein>
<evidence type="ECO:0000256" key="4">
    <source>
        <dbReference type="ARBA" id="ARBA00022490"/>
    </source>
</evidence>
<evidence type="ECO:0000256" key="8">
    <source>
        <dbReference type="ARBA" id="ARBA00031737"/>
    </source>
</evidence>
<dbReference type="PANTHER" id="PTHR35794">
    <property type="entry name" value="CELL DIVISION PROTEIN DIVIVA"/>
    <property type="match status" value="1"/>
</dbReference>
<keyword evidence="4" id="KW-0963">Cytoplasm</keyword>
<organism evidence="11 12">
    <name type="scientific">Thermomonospora cellulosilytica</name>
    <dbReference type="NCBI Taxonomy" id="1411118"/>
    <lineage>
        <taxon>Bacteria</taxon>
        <taxon>Bacillati</taxon>
        <taxon>Actinomycetota</taxon>
        <taxon>Actinomycetes</taxon>
        <taxon>Streptosporangiales</taxon>
        <taxon>Thermomonosporaceae</taxon>
        <taxon>Thermomonospora</taxon>
    </lineage>
</organism>
<name>A0A7W3R6K1_9ACTN</name>
<evidence type="ECO:0000256" key="6">
    <source>
        <dbReference type="ARBA" id="ARBA00023054"/>
    </source>
</evidence>
<dbReference type="PANTHER" id="PTHR35794:SF2">
    <property type="entry name" value="CELL DIVISION PROTEIN DIVIVA"/>
    <property type="match status" value="1"/>
</dbReference>
<evidence type="ECO:0000256" key="2">
    <source>
        <dbReference type="ARBA" id="ARBA00009008"/>
    </source>
</evidence>
<comment type="subcellular location">
    <subcellularLocation>
        <location evidence="1">Cytoplasm</location>
    </subcellularLocation>
</comment>
<evidence type="ECO:0000313" key="12">
    <source>
        <dbReference type="Proteomes" id="UP000539313"/>
    </source>
</evidence>
<evidence type="ECO:0000256" key="5">
    <source>
        <dbReference type="ARBA" id="ARBA00022618"/>
    </source>
</evidence>
<sequence>MSDDIARALERLTERVEELSRRIGDEPKPRHAADPAHMTPQDIYDVRFTTTRLLPGYHTPEVDAFLERVALALETIIRERDEARAQLAALQGR</sequence>
<keyword evidence="12" id="KW-1185">Reference proteome</keyword>